<sequence>MTNRDIIMALYAAFDSGDMDAVLALMADDIVWHEAENNKWADGNPYVGPQAVAAGVFGRVPDEYDSFAVEVGQVVEDGDTVVMQGRYRAKVKASGAEIAPQIVHWWTVKNGKIATFQQHADTFALAKALGAPA</sequence>
<comment type="caution">
    <text evidence="2">The sequence shown here is derived from an EMBL/GenBank/DDBJ whole genome shotgun (WGS) entry which is preliminary data.</text>
</comment>
<name>A0A1A7BD81_9SPHN</name>
<dbReference type="PANTHER" id="PTHR41252">
    <property type="entry name" value="BLR2505 PROTEIN"/>
    <property type="match status" value="1"/>
</dbReference>
<feature type="domain" description="SnoaL-like" evidence="1">
    <location>
        <begin position="9"/>
        <end position="114"/>
    </location>
</feature>
<evidence type="ECO:0000259" key="1">
    <source>
        <dbReference type="Pfam" id="PF12680"/>
    </source>
</evidence>
<dbReference type="Gene3D" id="3.10.450.50">
    <property type="match status" value="1"/>
</dbReference>
<dbReference type="InterPro" id="IPR032710">
    <property type="entry name" value="NTF2-like_dom_sf"/>
</dbReference>
<dbReference type="Proteomes" id="UP000092484">
    <property type="component" value="Unassembled WGS sequence"/>
</dbReference>
<dbReference type="AlphaFoldDB" id="A0A1A7BD81"/>
<protein>
    <submittedName>
        <fullName evidence="2">Ketosteroid isomerase-like protein</fullName>
    </submittedName>
</protein>
<dbReference type="Pfam" id="PF12680">
    <property type="entry name" value="SnoaL_2"/>
    <property type="match status" value="1"/>
</dbReference>
<dbReference type="RefSeq" id="WP_068865392.1">
    <property type="nucleotide sequence ID" value="NZ_LZYB01000006.1"/>
</dbReference>
<keyword evidence="2" id="KW-0413">Isomerase</keyword>
<dbReference type="PANTHER" id="PTHR41252:SF1">
    <property type="entry name" value="BLR2505 PROTEIN"/>
    <property type="match status" value="1"/>
</dbReference>
<keyword evidence="3" id="KW-1185">Reference proteome</keyword>
<evidence type="ECO:0000313" key="2">
    <source>
        <dbReference type="EMBL" id="OBV10488.1"/>
    </source>
</evidence>
<dbReference type="GO" id="GO:0016853">
    <property type="term" value="F:isomerase activity"/>
    <property type="evidence" value="ECO:0007669"/>
    <property type="project" value="UniProtKB-KW"/>
</dbReference>
<organism evidence="2 3">
    <name type="scientific">Erythrobacter dokdonensis DSW-74</name>
    <dbReference type="NCBI Taxonomy" id="1300349"/>
    <lineage>
        <taxon>Bacteria</taxon>
        <taxon>Pseudomonadati</taxon>
        <taxon>Pseudomonadota</taxon>
        <taxon>Alphaproteobacteria</taxon>
        <taxon>Sphingomonadales</taxon>
        <taxon>Erythrobacteraceae</taxon>
        <taxon>Erythrobacter/Porphyrobacter group</taxon>
        <taxon>Erythrobacter</taxon>
    </lineage>
</organism>
<dbReference type="STRING" id="1300349.I603_2450"/>
<dbReference type="EMBL" id="LZYB01000006">
    <property type="protein sequence ID" value="OBV10488.1"/>
    <property type="molecule type" value="Genomic_DNA"/>
</dbReference>
<accession>A0A1A7BD81</accession>
<gene>
    <name evidence="2" type="ORF">I603_2450</name>
</gene>
<dbReference type="SUPFAM" id="SSF54427">
    <property type="entry name" value="NTF2-like"/>
    <property type="match status" value="1"/>
</dbReference>
<proteinExistence type="predicted"/>
<reference evidence="2 3" key="1">
    <citation type="submission" date="2016-06" db="EMBL/GenBank/DDBJ databases">
        <title>Genome sequence of Porphyrobacter dokdonensis DSW-74.</title>
        <authorList>
            <person name="Kim J.F."/>
            <person name="Song J.Y."/>
        </authorList>
    </citation>
    <scope>NUCLEOTIDE SEQUENCE [LARGE SCALE GENOMIC DNA]</scope>
    <source>
        <strain evidence="2 3">DSW-74</strain>
    </source>
</reference>
<dbReference type="InterPro" id="IPR037401">
    <property type="entry name" value="SnoaL-like"/>
</dbReference>
<evidence type="ECO:0000313" key="3">
    <source>
        <dbReference type="Proteomes" id="UP000092484"/>
    </source>
</evidence>